<accession>A0A644T4D8</accession>
<dbReference type="GO" id="GO:0005886">
    <property type="term" value="C:plasma membrane"/>
    <property type="evidence" value="ECO:0007669"/>
    <property type="project" value="UniProtKB-SubCell"/>
</dbReference>
<evidence type="ECO:0000259" key="10">
    <source>
        <dbReference type="PROSITE" id="PS50928"/>
    </source>
</evidence>
<evidence type="ECO:0000256" key="3">
    <source>
        <dbReference type="ARBA" id="ARBA00022448"/>
    </source>
</evidence>
<feature type="transmembrane region" description="Helical" evidence="9">
    <location>
        <begin position="191"/>
        <end position="212"/>
    </location>
</feature>
<dbReference type="InterPro" id="IPR000515">
    <property type="entry name" value="MetI-like"/>
</dbReference>
<dbReference type="InterPro" id="IPR035906">
    <property type="entry name" value="MetI-like_sf"/>
</dbReference>
<dbReference type="EMBL" id="VSSQ01000016">
    <property type="protein sequence ID" value="MPL61785.1"/>
    <property type="molecule type" value="Genomic_DNA"/>
</dbReference>
<comment type="caution">
    <text evidence="11">The sequence shown here is derived from an EMBL/GenBank/DDBJ whole genome shotgun (WGS) entry which is preliminary data.</text>
</comment>
<dbReference type="InterPro" id="IPR051124">
    <property type="entry name" value="Phosphate_Transport_Permease"/>
</dbReference>
<evidence type="ECO:0000256" key="9">
    <source>
        <dbReference type="SAM" id="Phobius"/>
    </source>
</evidence>
<dbReference type="NCBIfam" id="TIGR02138">
    <property type="entry name" value="phosphate_pstC"/>
    <property type="match status" value="1"/>
</dbReference>
<evidence type="ECO:0000256" key="6">
    <source>
        <dbReference type="ARBA" id="ARBA00022692"/>
    </source>
</evidence>
<feature type="transmembrane region" description="Helical" evidence="9">
    <location>
        <begin position="255"/>
        <end position="276"/>
    </location>
</feature>
<evidence type="ECO:0000256" key="4">
    <source>
        <dbReference type="ARBA" id="ARBA00022475"/>
    </source>
</evidence>
<reference evidence="11" key="1">
    <citation type="submission" date="2019-08" db="EMBL/GenBank/DDBJ databases">
        <authorList>
            <person name="Kucharzyk K."/>
            <person name="Murdoch R.W."/>
            <person name="Higgins S."/>
            <person name="Loffler F."/>
        </authorList>
    </citation>
    <scope>NUCLEOTIDE SEQUENCE</scope>
</reference>
<evidence type="ECO:0000256" key="7">
    <source>
        <dbReference type="ARBA" id="ARBA00022989"/>
    </source>
</evidence>
<evidence type="ECO:0000256" key="5">
    <source>
        <dbReference type="ARBA" id="ARBA00022592"/>
    </source>
</evidence>
<dbReference type="AlphaFoldDB" id="A0A644T4D8"/>
<dbReference type="PANTHER" id="PTHR30425">
    <property type="entry name" value="PHOSPHATE TRANSPORT SYSTEM PERMEASE PROTEIN PST"/>
    <property type="match status" value="1"/>
</dbReference>
<feature type="domain" description="ABC transmembrane type-1" evidence="10">
    <location>
        <begin position="68"/>
        <end position="276"/>
    </location>
</feature>
<organism evidence="11">
    <name type="scientific">bioreactor metagenome</name>
    <dbReference type="NCBI Taxonomy" id="1076179"/>
    <lineage>
        <taxon>unclassified sequences</taxon>
        <taxon>metagenomes</taxon>
        <taxon>ecological metagenomes</taxon>
    </lineage>
</organism>
<evidence type="ECO:0000256" key="8">
    <source>
        <dbReference type="ARBA" id="ARBA00023136"/>
    </source>
</evidence>
<name>A0A644T4D8_9ZZZZ</name>
<sequence>MEKNRLSEFLIEKGLFITAIFSIIIILLIVSFILMEGLPAFEDYGFFRFLFGMTWAPNDGDFGVFAMIIGSIYVTMLSLLMAVPLSLLCAIFMAEVAPNRVRRILKPVIETLSGIPSVVYGFFGLIVLVPIIRTYFGGTGFSMFTAAIILTVMVLPTIITISQDSLRAVPQEYREASFGLGATNWQTIRHIIFPAALPGIITAIILGMGRAIGETLAVIMVAGNVVQIPGSIFDPVRTLTANIALEMGYATGLHYNALFGTAIVLFLIIMILLLIANYIQHKYKVDVGGGYL</sequence>
<comment type="subcellular location">
    <subcellularLocation>
        <location evidence="1">Cell membrane</location>
        <topology evidence="1">Multi-pass membrane protein</topology>
    </subcellularLocation>
</comment>
<dbReference type="SUPFAM" id="SSF161098">
    <property type="entry name" value="MetI-like"/>
    <property type="match status" value="1"/>
</dbReference>
<feature type="transmembrane region" description="Helical" evidence="9">
    <location>
        <begin position="15"/>
        <end position="35"/>
    </location>
</feature>
<keyword evidence="7 9" id="KW-1133">Transmembrane helix</keyword>
<keyword evidence="4" id="KW-1003">Cell membrane</keyword>
<keyword evidence="8 9" id="KW-0472">Membrane</keyword>
<dbReference type="GO" id="GO:0035435">
    <property type="term" value="P:phosphate ion transmembrane transport"/>
    <property type="evidence" value="ECO:0007669"/>
    <property type="project" value="InterPro"/>
</dbReference>
<evidence type="ECO:0000256" key="1">
    <source>
        <dbReference type="ARBA" id="ARBA00004651"/>
    </source>
</evidence>
<proteinExistence type="inferred from homology"/>
<dbReference type="NCBIfam" id="TIGR00974">
    <property type="entry name" value="3a0107s02c"/>
    <property type="match status" value="1"/>
</dbReference>
<dbReference type="Gene3D" id="1.10.3720.10">
    <property type="entry name" value="MetI-like"/>
    <property type="match status" value="1"/>
</dbReference>
<dbReference type="InterPro" id="IPR005672">
    <property type="entry name" value="Phosphate_PstA"/>
</dbReference>
<dbReference type="CDD" id="cd06261">
    <property type="entry name" value="TM_PBP2"/>
    <property type="match status" value="1"/>
</dbReference>
<gene>
    <name evidence="11" type="primary">pstC_1</name>
    <name evidence="11" type="ORF">SDC9_07372</name>
</gene>
<evidence type="ECO:0000313" key="11">
    <source>
        <dbReference type="EMBL" id="MPL61785.1"/>
    </source>
</evidence>
<feature type="transmembrane region" description="Helical" evidence="9">
    <location>
        <begin position="141"/>
        <end position="161"/>
    </location>
</feature>
<keyword evidence="3" id="KW-0813">Transport</keyword>
<evidence type="ECO:0000256" key="2">
    <source>
        <dbReference type="ARBA" id="ARBA00007069"/>
    </source>
</evidence>
<dbReference type="GO" id="GO:0005315">
    <property type="term" value="F:phosphate transmembrane transporter activity"/>
    <property type="evidence" value="ECO:0007669"/>
    <property type="project" value="InterPro"/>
</dbReference>
<feature type="transmembrane region" description="Helical" evidence="9">
    <location>
        <begin position="115"/>
        <end position="135"/>
    </location>
</feature>
<protein>
    <submittedName>
        <fullName evidence="11">Phosphate transport system permease protein PstC</fullName>
    </submittedName>
</protein>
<keyword evidence="6 9" id="KW-0812">Transmembrane</keyword>
<dbReference type="InterPro" id="IPR011864">
    <property type="entry name" value="Phosphate_PstC"/>
</dbReference>
<feature type="transmembrane region" description="Helical" evidence="9">
    <location>
        <begin position="62"/>
        <end position="94"/>
    </location>
</feature>
<dbReference type="PROSITE" id="PS50928">
    <property type="entry name" value="ABC_TM1"/>
    <property type="match status" value="1"/>
</dbReference>
<keyword evidence="5" id="KW-0592">Phosphate transport</keyword>
<dbReference type="PANTHER" id="PTHR30425:SF1">
    <property type="entry name" value="PHOSPHATE TRANSPORT SYSTEM PERMEASE PROTEIN PSTC"/>
    <property type="match status" value="1"/>
</dbReference>
<dbReference type="Pfam" id="PF00528">
    <property type="entry name" value="BPD_transp_1"/>
    <property type="match status" value="1"/>
</dbReference>
<comment type="similarity">
    <text evidence="2">Belongs to the binding-protein-dependent transport system permease family. CysTW subfamily.</text>
</comment>